<proteinExistence type="inferred from homology"/>
<keyword evidence="4 7" id="KW-0418">Kinase</keyword>
<sequence length="304" mass="32157">MVDSGDVQPNKQPEIIAIGETMVLITPTVAEPLETAELFRLETGGAESNVAVHLSALGHNAAWVSHLGADAFGRRVERQLRERGVDTSLVQFSTDAPTGFYFKDPGTGVIYYRAGSAASAMTPADLSDVPLERAAITHISGITSALSATCADLIESVLDRAEQSDTTLSFDVNYRAGLWPIEEAAPTLLAIAQRANIVLVGLDEAEVLWGTTTPDEVRALLGNPTFLVIKDGDVGATEFNADGHVFVPAHTVDVVEAVGAGDAFAAGYLSGYLTDLTPEQRLSLGHDRAALVLQSTTDLPHPTH</sequence>
<dbReference type="GO" id="GO:0016301">
    <property type="term" value="F:kinase activity"/>
    <property type="evidence" value="ECO:0007669"/>
    <property type="project" value="UniProtKB-KW"/>
</dbReference>
<dbReference type="PANTHER" id="PTHR43085">
    <property type="entry name" value="HEXOKINASE FAMILY MEMBER"/>
    <property type="match status" value="1"/>
</dbReference>
<dbReference type="CDD" id="cd01166">
    <property type="entry name" value="KdgK"/>
    <property type="match status" value="1"/>
</dbReference>
<accession>A0ABN1VJD1</accession>
<dbReference type="InterPro" id="IPR029056">
    <property type="entry name" value="Ribokinase-like"/>
</dbReference>
<keyword evidence="8" id="KW-1185">Reference proteome</keyword>
<organism evidence="7 8">
    <name type="scientific">Rhodoglobus aureus</name>
    <dbReference type="NCBI Taxonomy" id="191497"/>
    <lineage>
        <taxon>Bacteria</taxon>
        <taxon>Bacillati</taxon>
        <taxon>Actinomycetota</taxon>
        <taxon>Actinomycetes</taxon>
        <taxon>Micrococcales</taxon>
        <taxon>Microbacteriaceae</taxon>
        <taxon>Rhodoglobus</taxon>
    </lineage>
</organism>
<dbReference type="Pfam" id="PF00294">
    <property type="entry name" value="PfkB"/>
    <property type="match status" value="1"/>
</dbReference>
<dbReference type="PANTHER" id="PTHR43085:SF1">
    <property type="entry name" value="PSEUDOURIDINE KINASE-RELATED"/>
    <property type="match status" value="1"/>
</dbReference>
<evidence type="ECO:0000256" key="4">
    <source>
        <dbReference type="ARBA" id="ARBA00022777"/>
    </source>
</evidence>
<comment type="similarity">
    <text evidence="1">Belongs to the carbohydrate kinase PfkB family.</text>
</comment>
<evidence type="ECO:0000313" key="8">
    <source>
        <dbReference type="Proteomes" id="UP001500943"/>
    </source>
</evidence>
<evidence type="ECO:0000256" key="3">
    <source>
        <dbReference type="ARBA" id="ARBA00022741"/>
    </source>
</evidence>
<protein>
    <submittedName>
        <fullName evidence="7">Sugar kinase</fullName>
    </submittedName>
</protein>
<dbReference type="Proteomes" id="UP001500943">
    <property type="component" value="Unassembled WGS sequence"/>
</dbReference>
<evidence type="ECO:0000256" key="1">
    <source>
        <dbReference type="ARBA" id="ARBA00010688"/>
    </source>
</evidence>
<dbReference type="InterPro" id="IPR050306">
    <property type="entry name" value="PfkB_Carbo_kinase"/>
</dbReference>
<name>A0ABN1VJD1_9MICO</name>
<gene>
    <name evidence="7" type="ORF">GCM10009655_09010</name>
</gene>
<evidence type="ECO:0000256" key="5">
    <source>
        <dbReference type="ARBA" id="ARBA00022840"/>
    </source>
</evidence>
<dbReference type="RefSeq" id="WP_343923569.1">
    <property type="nucleotide sequence ID" value="NZ_BAAAKW010000017.1"/>
</dbReference>
<comment type="caution">
    <text evidence="7">The sequence shown here is derived from an EMBL/GenBank/DDBJ whole genome shotgun (WGS) entry which is preliminary data.</text>
</comment>
<reference evidence="7 8" key="1">
    <citation type="journal article" date="2019" name="Int. J. Syst. Evol. Microbiol.">
        <title>The Global Catalogue of Microorganisms (GCM) 10K type strain sequencing project: providing services to taxonomists for standard genome sequencing and annotation.</title>
        <authorList>
            <consortium name="The Broad Institute Genomics Platform"/>
            <consortium name="The Broad Institute Genome Sequencing Center for Infectious Disease"/>
            <person name="Wu L."/>
            <person name="Ma J."/>
        </authorList>
    </citation>
    <scope>NUCLEOTIDE SEQUENCE [LARGE SCALE GENOMIC DNA]</scope>
    <source>
        <strain evidence="7 8">JCM 12762</strain>
    </source>
</reference>
<dbReference type="InterPro" id="IPR011611">
    <property type="entry name" value="PfkB_dom"/>
</dbReference>
<keyword evidence="3" id="KW-0547">Nucleotide-binding</keyword>
<dbReference type="EMBL" id="BAAAKW010000017">
    <property type="protein sequence ID" value="GAA1211980.1"/>
    <property type="molecule type" value="Genomic_DNA"/>
</dbReference>
<feature type="domain" description="Carbohydrate kinase PfkB" evidence="6">
    <location>
        <begin position="14"/>
        <end position="296"/>
    </location>
</feature>
<keyword evidence="2" id="KW-0808">Transferase</keyword>
<evidence type="ECO:0000256" key="2">
    <source>
        <dbReference type="ARBA" id="ARBA00022679"/>
    </source>
</evidence>
<evidence type="ECO:0000313" key="7">
    <source>
        <dbReference type="EMBL" id="GAA1211980.1"/>
    </source>
</evidence>
<dbReference type="SUPFAM" id="SSF53613">
    <property type="entry name" value="Ribokinase-like"/>
    <property type="match status" value="1"/>
</dbReference>
<dbReference type="Gene3D" id="3.40.1190.20">
    <property type="match status" value="1"/>
</dbReference>
<keyword evidence="5" id="KW-0067">ATP-binding</keyword>
<evidence type="ECO:0000259" key="6">
    <source>
        <dbReference type="Pfam" id="PF00294"/>
    </source>
</evidence>